<dbReference type="Pfam" id="PF00005">
    <property type="entry name" value="ABC_tran"/>
    <property type="match status" value="1"/>
</dbReference>
<keyword evidence="3" id="KW-0547">Nucleotide-binding</keyword>
<gene>
    <name evidence="6" type="ORF">SAMN02745174_01469</name>
</gene>
<keyword evidence="4 6" id="KW-0067">ATP-binding</keyword>
<dbReference type="Proteomes" id="UP000191153">
    <property type="component" value="Unassembled WGS sequence"/>
</dbReference>
<dbReference type="GO" id="GO:0005524">
    <property type="term" value="F:ATP binding"/>
    <property type="evidence" value="ECO:0007669"/>
    <property type="project" value="UniProtKB-KW"/>
</dbReference>
<dbReference type="PROSITE" id="PS50893">
    <property type="entry name" value="ABC_TRANSPORTER_2"/>
    <property type="match status" value="1"/>
</dbReference>
<dbReference type="InterPro" id="IPR003593">
    <property type="entry name" value="AAA+_ATPase"/>
</dbReference>
<dbReference type="SMART" id="SM00382">
    <property type="entry name" value="AAA"/>
    <property type="match status" value="1"/>
</dbReference>
<dbReference type="STRING" id="180163.SAMN02745174_01469"/>
<dbReference type="PROSITE" id="PS00211">
    <property type="entry name" value="ABC_TRANSPORTER_1"/>
    <property type="match status" value="1"/>
</dbReference>
<evidence type="ECO:0000259" key="5">
    <source>
        <dbReference type="PROSITE" id="PS50893"/>
    </source>
</evidence>
<dbReference type="RefSeq" id="WP_078693959.1">
    <property type="nucleotide sequence ID" value="NZ_FUWX01000010.1"/>
</dbReference>
<evidence type="ECO:0000256" key="1">
    <source>
        <dbReference type="ARBA" id="ARBA00005417"/>
    </source>
</evidence>
<evidence type="ECO:0000313" key="7">
    <source>
        <dbReference type="Proteomes" id="UP000191153"/>
    </source>
</evidence>
<dbReference type="EMBL" id="FUWX01000010">
    <property type="protein sequence ID" value="SJZ75761.1"/>
    <property type="molecule type" value="Genomic_DNA"/>
</dbReference>
<evidence type="ECO:0000256" key="3">
    <source>
        <dbReference type="ARBA" id="ARBA00022741"/>
    </source>
</evidence>
<dbReference type="GO" id="GO:0016887">
    <property type="term" value="F:ATP hydrolysis activity"/>
    <property type="evidence" value="ECO:0007669"/>
    <property type="project" value="InterPro"/>
</dbReference>
<keyword evidence="2" id="KW-0813">Transport</keyword>
<feature type="domain" description="ABC transporter" evidence="5">
    <location>
        <begin position="2"/>
        <end position="209"/>
    </location>
</feature>
<accession>A0A1T4N981</accession>
<comment type="similarity">
    <text evidence="1">Belongs to the ABC transporter superfamily.</text>
</comment>
<organism evidence="6 7">
    <name type="scientific">Cetobacterium ceti</name>
    <dbReference type="NCBI Taxonomy" id="180163"/>
    <lineage>
        <taxon>Bacteria</taxon>
        <taxon>Fusobacteriati</taxon>
        <taxon>Fusobacteriota</taxon>
        <taxon>Fusobacteriia</taxon>
        <taxon>Fusobacteriales</taxon>
        <taxon>Fusobacteriaceae</taxon>
        <taxon>Cetobacterium</taxon>
    </lineage>
</organism>
<sequence length="209" mass="23855">MIKITNLVKEYNGKKVLDNINLEIKNGEILSIIGDSGCGKTTFLKCLMGLEEITSGTIEVDRKEIGMVFQSFNLFPNKTALENIMEPLILVEKYSKDDARKKALEILKQFNLEDKKDLYPKYLSGGQKQRVAIGRALTRNPKYLILDEPTSALDPKMVKAVFEIIRELKRKGMTIIIVSHEIDFVENISTRIIEFAEGKIKKERTLFEV</sequence>
<evidence type="ECO:0000256" key="2">
    <source>
        <dbReference type="ARBA" id="ARBA00022448"/>
    </source>
</evidence>
<dbReference type="Gene3D" id="3.40.50.300">
    <property type="entry name" value="P-loop containing nucleotide triphosphate hydrolases"/>
    <property type="match status" value="1"/>
</dbReference>
<reference evidence="6 7" key="1">
    <citation type="submission" date="2017-02" db="EMBL/GenBank/DDBJ databases">
        <authorList>
            <person name="Peterson S.W."/>
        </authorList>
    </citation>
    <scope>NUCLEOTIDE SEQUENCE [LARGE SCALE GENOMIC DNA]</scope>
    <source>
        <strain evidence="6 7">ATCC 700028</strain>
    </source>
</reference>
<dbReference type="AlphaFoldDB" id="A0A1T4N981"/>
<dbReference type="OrthoDB" id="9802185at2"/>
<evidence type="ECO:0000256" key="4">
    <source>
        <dbReference type="ARBA" id="ARBA00022840"/>
    </source>
</evidence>
<dbReference type="InterPro" id="IPR050086">
    <property type="entry name" value="MetN_ABC_transporter-like"/>
</dbReference>
<dbReference type="PANTHER" id="PTHR43166">
    <property type="entry name" value="AMINO ACID IMPORT ATP-BINDING PROTEIN"/>
    <property type="match status" value="1"/>
</dbReference>
<dbReference type="InterPro" id="IPR003439">
    <property type="entry name" value="ABC_transporter-like_ATP-bd"/>
</dbReference>
<protein>
    <submittedName>
        <fullName evidence="6">Putative amino-acid transport system ATP-binding protein</fullName>
    </submittedName>
</protein>
<dbReference type="SUPFAM" id="SSF52540">
    <property type="entry name" value="P-loop containing nucleoside triphosphate hydrolases"/>
    <property type="match status" value="1"/>
</dbReference>
<proteinExistence type="inferred from homology"/>
<dbReference type="InterPro" id="IPR017871">
    <property type="entry name" value="ABC_transporter-like_CS"/>
</dbReference>
<dbReference type="PANTHER" id="PTHR43166:SF4">
    <property type="entry name" value="PHOSPHONATES IMPORT ATP-BINDING PROTEIN PHNC"/>
    <property type="match status" value="1"/>
</dbReference>
<dbReference type="InterPro" id="IPR027417">
    <property type="entry name" value="P-loop_NTPase"/>
</dbReference>
<keyword evidence="7" id="KW-1185">Reference proteome</keyword>
<evidence type="ECO:0000313" key="6">
    <source>
        <dbReference type="EMBL" id="SJZ75761.1"/>
    </source>
</evidence>
<name>A0A1T4N981_9FUSO</name>